<dbReference type="InterPro" id="IPR044822">
    <property type="entry name" value="Myb_DNA-bind_4"/>
</dbReference>
<organism evidence="9 10">
    <name type="scientific">Stephania yunnanensis</name>
    <dbReference type="NCBI Taxonomy" id="152371"/>
    <lineage>
        <taxon>Eukaryota</taxon>
        <taxon>Viridiplantae</taxon>
        <taxon>Streptophyta</taxon>
        <taxon>Embryophyta</taxon>
        <taxon>Tracheophyta</taxon>
        <taxon>Spermatophyta</taxon>
        <taxon>Magnoliopsida</taxon>
        <taxon>Ranunculales</taxon>
        <taxon>Menispermaceae</taxon>
        <taxon>Menispermoideae</taxon>
        <taxon>Cissampelideae</taxon>
        <taxon>Stephania</taxon>
    </lineage>
</organism>
<protein>
    <recommendedName>
        <fullName evidence="8">Myb-like domain-containing protein</fullName>
    </recommendedName>
</protein>
<dbReference type="PANTHER" id="PTHR21654">
    <property type="entry name" value="FI21293P1"/>
    <property type="match status" value="1"/>
</dbReference>
<dbReference type="GO" id="GO:0006355">
    <property type="term" value="P:regulation of DNA-templated transcription"/>
    <property type="evidence" value="ECO:0007669"/>
    <property type="project" value="UniProtKB-ARBA"/>
</dbReference>
<feature type="region of interest" description="Disordered" evidence="7">
    <location>
        <begin position="442"/>
        <end position="490"/>
    </location>
</feature>
<dbReference type="Pfam" id="PF13837">
    <property type="entry name" value="Myb_DNA-bind_4"/>
    <property type="match status" value="2"/>
</dbReference>
<dbReference type="FunFam" id="1.10.10.60:FF:000092">
    <property type="entry name" value="Trihelix transcription factor GT-2"/>
    <property type="match status" value="1"/>
</dbReference>
<dbReference type="PROSITE" id="PS50090">
    <property type="entry name" value="MYB_LIKE"/>
    <property type="match status" value="1"/>
</dbReference>
<gene>
    <name evidence="9" type="ORF">Syun_013795</name>
</gene>
<dbReference type="PANTHER" id="PTHR21654:SF59">
    <property type="entry name" value="TRIHELIX TRANSCRIPTION FACTOR DF1"/>
    <property type="match status" value="1"/>
</dbReference>
<reference evidence="9 10" key="1">
    <citation type="submission" date="2024-01" db="EMBL/GenBank/DDBJ databases">
        <title>Genome assemblies of Stephania.</title>
        <authorList>
            <person name="Yang L."/>
        </authorList>
    </citation>
    <scope>NUCLEOTIDE SEQUENCE [LARGE SCALE GENOMIC DNA]</scope>
    <source>
        <strain evidence="9">YNDBR</strain>
        <tissue evidence="9">Leaf</tissue>
    </source>
</reference>
<dbReference type="FunFam" id="1.10.10.60:FF:000061">
    <property type="entry name" value="Trihelix transcription factor GT-2"/>
    <property type="match status" value="1"/>
</dbReference>
<name>A0AAP0JIW0_9MAGN</name>
<keyword evidence="5" id="KW-0804">Transcription</keyword>
<keyword evidence="4" id="KW-0238">DNA-binding</keyword>
<feature type="compositionally biased region" description="Low complexity" evidence="7">
    <location>
        <begin position="136"/>
        <end position="151"/>
    </location>
</feature>
<evidence type="ECO:0000256" key="1">
    <source>
        <dbReference type="ARBA" id="ARBA00004123"/>
    </source>
</evidence>
<evidence type="ECO:0000256" key="2">
    <source>
        <dbReference type="ARBA" id="ARBA00022737"/>
    </source>
</evidence>
<evidence type="ECO:0000259" key="8">
    <source>
        <dbReference type="PROSITE" id="PS50090"/>
    </source>
</evidence>
<proteinExistence type="predicted"/>
<evidence type="ECO:0000256" key="6">
    <source>
        <dbReference type="ARBA" id="ARBA00023242"/>
    </source>
</evidence>
<keyword evidence="10" id="KW-1185">Reference proteome</keyword>
<dbReference type="CDD" id="cd12203">
    <property type="entry name" value="GT1"/>
    <property type="match status" value="2"/>
</dbReference>
<evidence type="ECO:0000256" key="5">
    <source>
        <dbReference type="ARBA" id="ARBA00023163"/>
    </source>
</evidence>
<feature type="compositionally biased region" description="Acidic residues" evidence="7">
    <location>
        <begin position="452"/>
        <end position="472"/>
    </location>
</feature>
<evidence type="ECO:0000256" key="4">
    <source>
        <dbReference type="ARBA" id="ARBA00023125"/>
    </source>
</evidence>
<evidence type="ECO:0000256" key="3">
    <source>
        <dbReference type="ARBA" id="ARBA00023015"/>
    </source>
</evidence>
<comment type="subcellular location">
    <subcellularLocation>
        <location evidence="1">Nucleus</location>
    </subcellularLocation>
</comment>
<dbReference type="EMBL" id="JBBNAF010000006">
    <property type="protein sequence ID" value="KAK9134465.1"/>
    <property type="molecule type" value="Genomic_DNA"/>
</dbReference>
<evidence type="ECO:0000313" key="9">
    <source>
        <dbReference type="EMBL" id="KAK9134465.1"/>
    </source>
</evidence>
<comment type="caution">
    <text evidence="9">The sequence shown here is derived from an EMBL/GenBank/DDBJ whole genome shotgun (WGS) entry which is preliminary data.</text>
</comment>
<keyword evidence="3" id="KW-0805">Transcription regulation</keyword>
<accession>A0AAP0JIW0</accession>
<dbReference type="GO" id="GO:0003677">
    <property type="term" value="F:DNA binding"/>
    <property type="evidence" value="ECO:0007669"/>
    <property type="project" value="UniProtKB-KW"/>
</dbReference>
<dbReference type="Gene3D" id="1.10.10.60">
    <property type="entry name" value="Homeodomain-like"/>
    <property type="match status" value="2"/>
</dbReference>
<dbReference type="InterPro" id="IPR001005">
    <property type="entry name" value="SANT/Myb"/>
</dbReference>
<sequence length="490" mass="56063">MALLKIRSDMDVVFKESSLKGPLWEEVSRKMAGLGYQRNAKKCKEKFENIYKYHKRTKEGRAMKKDGKNYRFSDQLDALAPHQHHLINIPQQHQQIQSPEKALLNHEVPQLLAMMTTTSIAANPTHQSAENPPSLTKDFTTSTTSSSFSSGEESKGTRRRKRKMESFFENLMKDVMEKQENLQKKFLEVMEKRDRERMVREESWKMQEIARMNREHEILAHERAMAAARDAAVMAFLNKISEQSNQITSTSATTHQLREEMEKTTELDNNNTQSDINGDQYHNQPLAPMLTMGVASSRWPKSEVEALISLRTGLDRKYAESSQKGPLWEEVSAGMKRLGYDRNAKKCKEKWENINKYFKKVRESNKRRAEDSKTCPYYDQLDAIYKEKMVMSSHSHSTSVMPTVNPTKSSSVGNKVSKEMPMQMVNPTSSSIGNKESSVLQDRGVGEHGNDMDDIDDIYDDDDDDGDEDEASGYEIAMNNNNASSMPIVE</sequence>
<feature type="region of interest" description="Disordered" evidence="7">
    <location>
        <begin position="124"/>
        <end position="162"/>
    </location>
</feature>
<dbReference type="Proteomes" id="UP001420932">
    <property type="component" value="Unassembled WGS sequence"/>
</dbReference>
<keyword evidence="2" id="KW-0677">Repeat</keyword>
<keyword evidence="6" id="KW-0539">Nucleus</keyword>
<evidence type="ECO:0000256" key="7">
    <source>
        <dbReference type="SAM" id="MobiDB-lite"/>
    </source>
</evidence>
<dbReference type="AlphaFoldDB" id="A0AAP0JIW0"/>
<evidence type="ECO:0000313" key="10">
    <source>
        <dbReference type="Proteomes" id="UP001420932"/>
    </source>
</evidence>
<feature type="compositionally biased region" description="Polar residues" evidence="7">
    <location>
        <begin position="478"/>
        <end position="490"/>
    </location>
</feature>
<dbReference type="GO" id="GO:0005634">
    <property type="term" value="C:nucleus"/>
    <property type="evidence" value="ECO:0007669"/>
    <property type="project" value="UniProtKB-SubCell"/>
</dbReference>
<feature type="domain" description="Myb-like" evidence="8">
    <location>
        <begin position="291"/>
        <end position="355"/>
    </location>
</feature>
<feature type="compositionally biased region" description="Polar residues" evidence="7">
    <location>
        <begin position="124"/>
        <end position="134"/>
    </location>
</feature>